<dbReference type="Pfam" id="PF03480">
    <property type="entry name" value="DctP"/>
    <property type="match status" value="1"/>
</dbReference>
<name>A0AB73T2Z6_9FIRM</name>
<dbReference type="PIRSF" id="PIRSF006470">
    <property type="entry name" value="DctB"/>
    <property type="match status" value="1"/>
</dbReference>
<dbReference type="NCBIfam" id="TIGR00787">
    <property type="entry name" value="dctP"/>
    <property type="match status" value="1"/>
</dbReference>
<dbReference type="PANTHER" id="PTHR33376">
    <property type="match status" value="1"/>
</dbReference>
<dbReference type="Proteomes" id="UP000245412">
    <property type="component" value="Unassembled WGS sequence"/>
</dbReference>
<accession>A0AB73T2Z6</accession>
<dbReference type="GO" id="GO:0055085">
    <property type="term" value="P:transmembrane transport"/>
    <property type="evidence" value="ECO:0007669"/>
    <property type="project" value="InterPro"/>
</dbReference>
<dbReference type="AlphaFoldDB" id="A0AB73T2Z6"/>
<evidence type="ECO:0000313" key="2">
    <source>
        <dbReference type="EMBL" id="PWJ74678.1"/>
    </source>
</evidence>
<dbReference type="GO" id="GO:0030246">
    <property type="term" value="F:carbohydrate binding"/>
    <property type="evidence" value="ECO:0007669"/>
    <property type="project" value="TreeGrafter"/>
</dbReference>
<dbReference type="GO" id="GO:0030288">
    <property type="term" value="C:outer membrane-bounded periplasmic space"/>
    <property type="evidence" value="ECO:0007669"/>
    <property type="project" value="InterPro"/>
</dbReference>
<keyword evidence="1" id="KW-0732">Signal</keyword>
<keyword evidence="2" id="KW-0675">Receptor</keyword>
<comment type="caution">
    <text evidence="2">The sequence shown here is derived from an EMBL/GenBank/DDBJ whole genome shotgun (WGS) entry which is preliminary data.</text>
</comment>
<evidence type="ECO:0000313" key="3">
    <source>
        <dbReference type="Proteomes" id="UP000245412"/>
    </source>
</evidence>
<evidence type="ECO:0000256" key="1">
    <source>
        <dbReference type="ARBA" id="ARBA00022729"/>
    </source>
</evidence>
<reference evidence="2 3" key="1">
    <citation type="submission" date="2018-05" db="EMBL/GenBank/DDBJ databases">
        <authorList>
            <person name="Goeker M."/>
            <person name="Huntemann M."/>
            <person name="Clum A."/>
            <person name="Pillay M."/>
            <person name="Palaniappan K."/>
            <person name="Varghese N."/>
            <person name="Mikhailova N."/>
            <person name="Stamatis D."/>
            <person name="Reddy T."/>
            <person name="Daum C."/>
            <person name="Shapiro N."/>
            <person name="Ivanova N."/>
            <person name="Kyrpides N."/>
            <person name="Woyke T."/>
        </authorList>
    </citation>
    <scope>NUCLEOTIDE SEQUENCE [LARGE SCALE GENOMIC DNA]</scope>
    <source>
        <strain evidence="2 3">DSM 26524</strain>
    </source>
</reference>
<dbReference type="CDD" id="cd13671">
    <property type="entry name" value="PBP2_TRAP_SBP_like_3"/>
    <property type="match status" value="1"/>
</dbReference>
<dbReference type="InterPro" id="IPR004682">
    <property type="entry name" value="TRAP_DctP"/>
</dbReference>
<dbReference type="Gene3D" id="3.40.190.170">
    <property type="entry name" value="Bacterial extracellular solute-binding protein, family 7"/>
    <property type="match status" value="1"/>
</dbReference>
<dbReference type="EMBL" id="QGGY01000008">
    <property type="protein sequence ID" value="PWJ74678.1"/>
    <property type="molecule type" value="Genomic_DNA"/>
</dbReference>
<sequence>MEAEAVAKNKFSKYAAVFAGLVLLTVLTGCAGQGESRRIIRIAHGQSETHPEHLGLLAFKEYVEEKLGDKYEIQIFPNEILGSAQKAIELTQTGAIDFVVAGTANLETFADVYEIFSMPYLFDSPEIYESVMNDKDYMKNIYESTDEAGFEALTWYNAGTRNFYAKKPIYAPEDLKGQKIRVQQSPASVKMMQAFGAAASPMSFGEVYTAIQQGVIEGAENNELALTNNKHGEVAKYYSYDQHQMVPDMLIGNLKFLEGLTEEERKIFEEAADISTQTEQEKWAEQIEEAKNIAENQMGVEFIEVDVDAFKEKVLPLHEEMLEKNEDIRDFYEYIQEINEKAAED</sequence>
<organism evidence="2 3">
    <name type="scientific">Murimonas intestini</name>
    <dbReference type="NCBI Taxonomy" id="1337051"/>
    <lineage>
        <taxon>Bacteria</taxon>
        <taxon>Bacillati</taxon>
        <taxon>Bacillota</taxon>
        <taxon>Clostridia</taxon>
        <taxon>Lachnospirales</taxon>
        <taxon>Lachnospiraceae</taxon>
        <taxon>Murimonas</taxon>
    </lineage>
</organism>
<protein>
    <submittedName>
        <fullName evidence="2">Tripartite ATP-independent transporter DctP family solute receptor</fullName>
    </submittedName>
</protein>
<keyword evidence="3" id="KW-1185">Reference proteome</keyword>
<dbReference type="InterPro" id="IPR038404">
    <property type="entry name" value="TRAP_DctP_sf"/>
</dbReference>
<proteinExistence type="predicted"/>
<gene>
    <name evidence="2" type="ORF">C7383_108108</name>
</gene>
<dbReference type="PANTHER" id="PTHR33376:SF2">
    <property type="entry name" value="DICARBOXYLATE-BINDING PERIPLASMIC PROTEIN"/>
    <property type="match status" value="1"/>
</dbReference>
<dbReference type="SUPFAM" id="SSF53850">
    <property type="entry name" value="Periplasmic binding protein-like II"/>
    <property type="match status" value="1"/>
</dbReference>
<dbReference type="NCBIfam" id="NF037995">
    <property type="entry name" value="TRAP_S1"/>
    <property type="match status" value="1"/>
</dbReference>
<dbReference type="InterPro" id="IPR018389">
    <property type="entry name" value="DctP_fam"/>
</dbReference>